<dbReference type="Proteomes" id="UP000708208">
    <property type="component" value="Unassembled WGS sequence"/>
</dbReference>
<name>A0A8J2JUT9_9HEXA</name>
<dbReference type="AlphaFoldDB" id="A0A8J2JUT9"/>
<organism evidence="1 2">
    <name type="scientific">Allacma fusca</name>
    <dbReference type="NCBI Taxonomy" id="39272"/>
    <lineage>
        <taxon>Eukaryota</taxon>
        <taxon>Metazoa</taxon>
        <taxon>Ecdysozoa</taxon>
        <taxon>Arthropoda</taxon>
        <taxon>Hexapoda</taxon>
        <taxon>Collembola</taxon>
        <taxon>Symphypleona</taxon>
        <taxon>Sminthuridae</taxon>
        <taxon>Allacma</taxon>
    </lineage>
</organism>
<evidence type="ECO:0000313" key="2">
    <source>
        <dbReference type="Proteomes" id="UP000708208"/>
    </source>
</evidence>
<reference evidence="1" key="1">
    <citation type="submission" date="2021-06" db="EMBL/GenBank/DDBJ databases">
        <authorList>
            <person name="Hodson N. C."/>
            <person name="Mongue J. A."/>
            <person name="Jaron S. K."/>
        </authorList>
    </citation>
    <scope>NUCLEOTIDE SEQUENCE</scope>
</reference>
<gene>
    <name evidence="1" type="ORF">AFUS01_LOCUS4496</name>
</gene>
<accession>A0A8J2JUT9</accession>
<dbReference type="EMBL" id="CAJVCH010028068">
    <property type="protein sequence ID" value="CAG7703504.1"/>
    <property type="molecule type" value="Genomic_DNA"/>
</dbReference>
<comment type="caution">
    <text evidence="1">The sequence shown here is derived from an EMBL/GenBank/DDBJ whole genome shotgun (WGS) entry which is preliminary data.</text>
</comment>
<keyword evidence="2" id="KW-1185">Reference proteome</keyword>
<protein>
    <submittedName>
        <fullName evidence="1">Uncharacterized protein</fullName>
    </submittedName>
</protein>
<evidence type="ECO:0000313" key="1">
    <source>
        <dbReference type="EMBL" id="CAG7703504.1"/>
    </source>
</evidence>
<proteinExistence type="predicted"/>
<sequence length="66" mass="7614">MVQPRITAMANTDNIAFTIQELLRRYGRGYHQFKEAGRRITPTCLLHLIGNVFTWLHSCAPFRGHS</sequence>